<feature type="compositionally biased region" description="Acidic residues" evidence="1">
    <location>
        <begin position="109"/>
        <end position="118"/>
    </location>
</feature>
<evidence type="ECO:0000313" key="4">
    <source>
        <dbReference type="Proteomes" id="UP000187406"/>
    </source>
</evidence>
<dbReference type="AlphaFoldDB" id="A0A1Q3D0W3"/>
<gene>
    <name evidence="3" type="ORF">CFOL_v3_29367</name>
</gene>
<comment type="caution">
    <text evidence="3">The sequence shown here is derived from an EMBL/GenBank/DDBJ whole genome shotgun (WGS) entry which is preliminary data.</text>
</comment>
<sequence>MPFPSKVHPVFHVNLLKPYRGPIPTEQISTLPPDRFEVEHQVQPLAILNSRILAYDSIQVLVQWANMPPKEATWENLRDLQDLYPTLHLEDKVSFAGGGNDTKQQTQLNEEEVTTEDEVAGRGKRLKKPSIKLTDYHC</sequence>
<feature type="domain" description="Chromo" evidence="2">
    <location>
        <begin position="46"/>
        <end position="85"/>
    </location>
</feature>
<keyword evidence="4" id="KW-1185">Reference proteome</keyword>
<dbReference type="Pfam" id="PF00385">
    <property type="entry name" value="Chromo"/>
    <property type="match status" value="1"/>
</dbReference>
<accession>A0A1Q3D0W3</accession>
<dbReference type="Gene3D" id="2.40.50.40">
    <property type="match status" value="1"/>
</dbReference>
<feature type="region of interest" description="Disordered" evidence="1">
    <location>
        <begin position="95"/>
        <end position="126"/>
    </location>
</feature>
<dbReference type="OrthoDB" id="2020429at2759"/>
<dbReference type="InParanoid" id="A0A1Q3D0W3"/>
<dbReference type="InterPro" id="IPR016197">
    <property type="entry name" value="Chromo-like_dom_sf"/>
</dbReference>
<name>A0A1Q3D0W3_CEPFO</name>
<evidence type="ECO:0000313" key="3">
    <source>
        <dbReference type="EMBL" id="GAV85933.1"/>
    </source>
</evidence>
<dbReference type="Proteomes" id="UP000187406">
    <property type="component" value="Unassembled WGS sequence"/>
</dbReference>
<organism evidence="3 4">
    <name type="scientific">Cephalotus follicularis</name>
    <name type="common">Albany pitcher plant</name>
    <dbReference type="NCBI Taxonomy" id="3775"/>
    <lineage>
        <taxon>Eukaryota</taxon>
        <taxon>Viridiplantae</taxon>
        <taxon>Streptophyta</taxon>
        <taxon>Embryophyta</taxon>
        <taxon>Tracheophyta</taxon>
        <taxon>Spermatophyta</taxon>
        <taxon>Magnoliopsida</taxon>
        <taxon>eudicotyledons</taxon>
        <taxon>Gunneridae</taxon>
        <taxon>Pentapetalae</taxon>
        <taxon>rosids</taxon>
        <taxon>fabids</taxon>
        <taxon>Oxalidales</taxon>
        <taxon>Cephalotaceae</taxon>
        <taxon>Cephalotus</taxon>
    </lineage>
</organism>
<proteinExistence type="predicted"/>
<evidence type="ECO:0000259" key="2">
    <source>
        <dbReference type="Pfam" id="PF00385"/>
    </source>
</evidence>
<dbReference type="InterPro" id="IPR023780">
    <property type="entry name" value="Chromo_domain"/>
</dbReference>
<dbReference type="SUPFAM" id="SSF54160">
    <property type="entry name" value="Chromo domain-like"/>
    <property type="match status" value="1"/>
</dbReference>
<evidence type="ECO:0000256" key="1">
    <source>
        <dbReference type="SAM" id="MobiDB-lite"/>
    </source>
</evidence>
<reference evidence="4" key="1">
    <citation type="submission" date="2016-04" db="EMBL/GenBank/DDBJ databases">
        <title>Cephalotus genome sequencing.</title>
        <authorList>
            <person name="Fukushima K."/>
            <person name="Hasebe M."/>
            <person name="Fang X."/>
        </authorList>
    </citation>
    <scope>NUCLEOTIDE SEQUENCE [LARGE SCALE GENOMIC DNA]</scope>
    <source>
        <strain evidence="4">cv. St1</strain>
    </source>
</reference>
<dbReference type="EMBL" id="BDDD01003733">
    <property type="protein sequence ID" value="GAV85933.1"/>
    <property type="molecule type" value="Genomic_DNA"/>
</dbReference>
<protein>
    <submittedName>
        <fullName evidence="3">Chromo domain-containing protein</fullName>
    </submittedName>
</protein>